<dbReference type="OrthoDB" id="721000at2"/>
<dbReference type="NCBIfam" id="TIGR04056">
    <property type="entry name" value="OMP_RagA_SusC"/>
    <property type="match status" value="1"/>
</dbReference>
<dbReference type="InterPro" id="IPR008969">
    <property type="entry name" value="CarboxyPept-like_regulatory"/>
</dbReference>
<evidence type="ECO:0000259" key="5">
    <source>
        <dbReference type="Pfam" id="PF07715"/>
    </source>
</evidence>
<dbReference type="Gene3D" id="2.170.130.10">
    <property type="entry name" value="TonB-dependent receptor, plug domain"/>
    <property type="match status" value="1"/>
</dbReference>
<evidence type="ECO:0000313" key="7">
    <source>
        <dbReference type="Proteomes" id="UP000183200"/>
    </source>
</evidence>
<feature type="signal peptide" evidence="3">
    <location>
        <begin position="1"/>
        <end position="19"/>
    </location>
</feature>
<keyword evidence="7" id="KW-1185">Reference proteome</keyword>
<dbReference type="AlphaFoldDB" id="A0A1H0L5Y4"/>
<evidence type="ECO:0000256" key="1">
    <source>
        <dbReference type="PROSITE-ProRule" id="PRU01360"/>
    </source>
</evidence>
<protein>
    <submittedName>
        <fullName evidence="6">TonB-linked outer membrane protein, SusC/RagA family</fullName>
    </submittedName>
</protein>
<evidence type="ECO:0000256" key="2">
    <source>
        <dbReference type="RuleBase" id="RU003357"/>
    </source>
</evidence>
<dbReference type="RefSeq" id="WP_083362165.1">
    <property type="nucleotide sequence ID" value="NZ_FNGY01000017.1"/>
</dbReference>
<keyword evidence="1" id="KW-0813">Transport</keyword>
<proteinExistence type="inferred from homology"/>
<dbReference type="PROSITE" id="PS52016">
    <property type="entry name" value="TONB_DEPENDENT_REC_3"/>
    <property type="match status" value="1"/>
</dbReference>
<dbReference type="SUPFAM" id="SSF56935">
    <property type="entry name" value="Porins"/>
    <property type="match status" value="1"/>
</dbReference>
<dbReference type="FunFam" id="2.170.130.10:FF:000003">
    <property type="entry name" value="SusC/RagA family TonB-linked outer membrane protein"/>
    <property type="match status" value="1"/>
</dbReference>
<accession>A0A1H0L5Y4</accession>
<sequence>MKKTLLLFVISLFSLFAFAQQKKLIKGTVRNAEQEALAGVNIGLIGQNKFTSTDNSGNFSIEVSNPAVARLRFSFVGYKTLELSLKDSTSLNVVLLADEKNTMDEVVVVAFGSQKKTSLTGAVTTISAKDLKGPTSNLTTTLAGRVPGVIAFQRSGEPGQDNANFFIRGVGTFGAGKQDPLIYIDGIESSPNDLARLQPDNIDNFSVLKDAAATALYGSRGANGVMLLTTKTGTEGKTRINLRVENRISGNTKSYKLADNITYMHLANEAILTRDPLGRTPYDPNKIDNTIAGRDPVLFPNNNWVDLLIKDYTHNYAANVDVSGGNEKSNFYVSLTYDENNGLLKESSFNSFNTNVKARTYSLLSNVSIRFTKTTRALISARGIFDSNNSPVGGGSRIFTLASASNPVAFPALYPQSYLPYVQHPLFGSALLPNSTNLLYTNPFAQSVSGFQQYNKAQLIPQITINQDLAEITPGLSARVMGFTQRDADFTLIRRYSPFFYQSRTLDGRTTLTQLNQAIPGQPQIGAEPTEYLTYEPGAKNVSQVVYGEGVINYQRTFNDKHTIGGRVITTIRSSLTGNATTLQLSLPKRNLNFLGQLNYAFKDKYIVDFAFGYNGSERFAPGKRYGFFPAISGAWILSKEKFLENSKILTNLKLRGSYGIIGNDQIGSDADRFFYLSEVNLNSLGAGYTFGENYNYTRPGIVLNRFANPEISWERSEQTNLGLEATLFNDFNIVIEAYKQNRTSVLLERTNIPSLVALQTVNPSTGGLVYPRANIGKATSQGIDFSFNYSKNFNRDYWIKLNTNFTYAASKLLFNEEPNYDNSLKHLSKRDQSVNQLYGLVAERLFTDDTEVRNSPKQNFGEYKAGDIKYRDINGDGIISSLDVVPIGLPAAPEIIYGFGGSFGVKQFDFSFFFQGSARSSFFIDPSSRRDDNGNVLGISPFVTAGGSQSGLLDVIAKDHWSEDNRNAYAFWPRLSSEVISNNTQASSWWLRRGDFLRLKQAEIGYNLSDKLAKKIGLSSARFYVSALNIFSISSFKIWEVEMAGNGLGYPLQRVYNFGLKLGL</sequence>
<keyword evidence="1" id="KW-1134">Transmembrane beta strand</keyword>
<reference evidence="7" key="1">
    <citation type="submission" date="2016-10" db="EMBL/GenBank/DDBJ databases">
        <authorList>
            <person name="Varghese N."/>
            <person name="Submissions S."/>
        </authorList>
    </citation>
    <scope>NUCLEOTIDE SEQUENCE [LARGE SCALE GENOMIC DNA]</scope>
    <source>
        <strain evidence="7">DSM 19110</strain>
    </source>
</reference>
<dbReference type="InterPro" id="IPR023996">
    <property type="entry name" value="TonB-dep_OMP_SusC/RagA"/>
</dbReference>
<dbReference type="Pfam" id="PF07715">
    <property type="entry name" value="Plug"/>
    <property type="match status" value="1"/>
</dbReference>
<keyword evidence="1" id="KW-0998">Cell outer membrane</keyword>
<dbReference type="InterPro" id="IPR023997">
    <property type="entry name" value="TonB-dep_OMP_SusC/RagA_CS"/>
</dbReference>
<keyword evidence="1 2" id="KW-0472">Membrane</keyword>
<dbReference type="Pfam" id="PF00593">
    <property type="entry name" value="TonB_dep_Rec_b-barrel"/>
    <property type="match status" value="1"/>
</dbReference>
<dbReference type="GO" id="GO:0009279">
    <property type="term" value="C:cell outer membrane"/>
    <property type="evidence" value="ECO:0007669"/>
    <property type="project" value="UniProtKB-SubCell"/>
</dbReference>
<dbReference type="Pfam" id="PF13715">
    <property type="entry name" value="CarbopepD_reg_2"/>
    <property type="match status" value="1"/>
</dbReference>
<organism evidence="6 7">
    <name type="scientific">Pedobacter steynii</name>
    <dbReference type="NCBI Taxonomy" id="430522"/>
    <lineage>
        <taxon>Bacteria</taxon>
        <taxon>Pseudomonadati</taxon>
        <taxon>Bacteroidota</taxon>
        <taxon>Sphingobacteriia</taxon>
        <taxon>Sphingobacteriales</taxon>
        <taxon>Sphingobacteriaceae</taxon>
        <taxon>Pedobacter</taxon>
    </lineage>
</organism>
<feature type="domain" description="TonB-dependent receptor plug" evidence="5">
    <location>
        <begin position="116"/>
        <end position="225"/>
    </location>
</feature>
<dbReference type="Proteomes" id="UP000183200">
    <property type="component" value="Unassembled WGS sequence"/>
</dbReference>
<dbReference type="InterPro" id="IPR000531">
    <property type="entry name" value="Beta-barrel_TonB"/>
</dbReference>
<dbReference type="SUPFAM" id="SSF49464">
    <property type="entry name" value="Carboxypeptidase regulatory domain-like"/>
    <property type="match status" value="1"/>
</dbReference>
<gene>
    <name evidence="6" type="ORF">SAMN05421820_11762</name>
</gene>
<keyword evidence="3" id="KW-0732">Signal</keyword>
<dbReference type="InterPro" id="IPR037066">
    <property type="entry name" value="Plug_dom_sf"/>
</dbReference>
<evidence type="ECO:0000256" key="3">
    <source>
        <dbReference type="SAM" id="SignalP"/>
    </source>
</evidence>
<dbReference type="NCBIfam" id="TIGR04057">
    <property type="entry name" value="SusC_RagA_signa"/>
    <property type="match status" value="1"/>
</dbReference>
<dbReference type="Gene3D" id="2.60.40.1120">
    <property type="entry name" value="Carboxypeptidase-like, regulatory domain"/>
    <property type="match status" value="1"/>
</dbReference>
<dbReference type="InterPro" id="IPR039426">
    <property type="entry name" value="TonB-dep_rcpt-like"/>
</dbReference>
<evidence type="ECO:0000313" key="6">
    <source>
        <dbReference type="EMBL" id="SDO63638.1"/>
    </source>
</evidence>
<dbReference type="InterPro" id="IPR012910">
    <property type="entry name" value="Plug_dom"/>
</dbReference>
<evidence type="ECO:0000259" key="4">
    <source>
        <dbReference type="Pfam" id="PF00593"/>
    </source>
</evidence>
<name>A0A1H0L5Y4_9SPHI</name>
<keyword evidence="1" id="KW-0812">Transmembrane</keyword>
<comment type="similarity">
    <text evidence="1 2">Belongs to the TonB-dependent receptor family.</text>
</comment>
<feature type="domain" description="TonB-dependent receptor-like beta-barrel" evidence="4">
    <location>
        <begin position="516"/>
        <end position="871"/>
    </location>
</feature>
<feature type="chain" id="PRO_5010168897" evidence="3">
    <location>
        <begin position="20"/>
        <end position="1065"/>
    </location>
</feature>
<dbReference type="EMBL" id="FNGY01000017">
    <property type="protein sequence ID" value="SDO63638.1"/>
    <property type="molecule type" value="Genomic_DNA"/>
</dbReference>
<keyword evidence="2" id="KW-0798">TonB box</keyword>
<comment type="subcellular location">
    <subcellularLocation>
        <location evidence="1">Cell outer membrane</location>
        <topology evidence="1">Multi-pass membrane protein</topology>
    </subcellularLocation>
</comment>